<feature type="transmembrane region" description="Helical" evidence="5">
    <location>
        <begin position="12"/>
        <end position="33"/>
    </location>
</feature>
<evidence type="ECO:0000313" key="6">
    <source>
        <dbReference type="EMBL" id="CAG5110928.1"/>
    </source>
</evidence>
<reference evidence="6 7" key="1">
    <citation type="submission" date="2021-04" db="EMBL/GenBank/DDBJ databases">
        <authorList>
            <person name="Bliznina A."/>
        </authorList>
    </citation>
    <scope>NUCLEOTIDE SEQUENCE [LARGE SCALE GENOMIC DNA]</scope>
</reference>
<dbReference type="Proteomes" id="UP001158576">
    <property type="component" value="Chromosome 2"/>
</dbReference>
<name>A0ABN7T3K4_OIKDI</name>
<proteinExistence type="predicted"/>
<dbReference type="PANTHER" id="PTHR13398:SF0">
    <property type="entry name" value="GDP-FUCOSE PROTEIN O-FUCOSYLTRANSFERASE 2"/>
    <property type="match status" value="1"/>
</dbReference>
<evidence type="ECO:0000256" key="3">
    <source>
        <dbReference type="ARBA" id="ARBA00023277"/>
    </source>
</evidence>
<dbReference type="EMBL" id="OU015567">
    <property type="protein sequence ID" value="CAG5110928.1"/>
    <property type="molecule type" value="Genomic_DNA"/>
</dbReference>
<dbReference type="InterPro" id="IPR045130">
    <property type="entry name" value="OFUT2-like"/>
</dbReference>
<dbReference type="CDD" id="cd11296">
    <property type="entry name" value="O-FucT_like"/>
    <property type="match status" value="1"/>
</dbReference>
<organism evidence="6 7">
    <name type="scientific">Oikopleura dioica</name>
    <name type="common">Tunicate</name>
    <dbReference type="NCBI Taxonomy" id="34765"/>
    <lineage>
        <taxon>Eukaryota</taxon>
        <taxon>Metazoa</taxon>
        <taxon>Chordata</taxon>
        <taxon>Tunicata</taxon>
        <taxon>Appendicularia</taxon>
        <taxon>Copelata</taxon>
        <taxon>Oikopleuridae</taxon>
        <taxon>Oikopleura</taxon>
    </lineage>
</organism>
<sequence>MSERQKTSRLGQNLFGAFALCAGLGIGAAYLNFESEDLSSRVISRQSREIPDIPIEKLQDTVQYNLRKLKMVEEDLDEEYRDDSLLEETTTQESTTATTTQGSTTETTTEKLSERLSCVAPATQDWSIKVDPIYETNPSRFLLPALIWGPMNQVEGFRETIAMAIALNRTFVIPPMYRHFTDDNDPNGIVDAGVRIDIGKVRQLVSTIDFHNLPKNEVDDVLVARGLGGEGGKGSTPSASRLGRVKKFESTTGLEMVNWSAVKGSHGEAMQNYFGPKVLPEDATLETDLRNEYSTTKWDELYPSDSELAVMLFPYLTAHSKNDKNDIIGRNIIHYTPRPEFVRNMAVDFLGESSVSGEYVAIHYRFDKEDWERSCSKESRNANRNANRSKICSIVMNMTADKFALSLASFLESRIPKASDDVIFYVATPTQQQQFIAEVVGLTQTILRSKYPGRKINGKSTADSLKYVEGSYANCDFLEKNMHEVFSLFEQEICFKSGHFIFADSSSWSGSIRRERRVIPSSSSDLGILEMLEHYPTSASSSDAHQKL</sequence>
<dbReference type="Gene3D" id="3.40.50.11350">
    <property type="match status" value="1"/>
</dbReference>
<keyword evidence="7" id="KW-1185">Reference proteome</keyword>
<accession>A0ABN7T3K4</accession>
<evidence type="ECO:0000256" key="5">
    <source>
        <dbReference type="SAM" id="Phobius"/>
    </source>
</evidence>
<keyword evidence="5" id="KW-0812">Transmembrane</keyword>
<evidence type="ECO:0000256" key="4">
    <source>
        <dbReference type="SAM" id="MobiDB-lite"/>
    </source>
</evidence>
<keyword evidence="5" id="KW-1133">Transmembrane helix</keyword>
<protein>
    <submittedName>
        <fullName evidence="6">Oidioi.mRNA.OKI2018_I69.chr2.g5275.t1.cds</fullName>
    </submittedName>
</protein>
<feature type="compositionally biased region" description="Low complexity" evidence="4">
    <location>
        <begin position="87"/>
        <end position="107"/>
    </location>
</feature>
<evidence type="ECO:0000256" key="2">
    <source>
        <dbReference type="ARBA" id="ARBA00023253"/>
    </source>
</evidence>
<dbReference type="PANTHER" id="PTHR13398">
    <property type="entry name" value="GDP-FUCOSE PROTEIN O-FUCOSYLTRANSFERASE 2"/>
    <property type="match status" value="1"/>
</dbReference>
<evidence type="ECO:0000256" key="1">
    <source>
        <dbReference type="ARBA" id="ARBA00022679"/>
    </source>
</evidence>
<keyword evidence="5" id="KW-0472">Membrane</keyword>
<feature type="region of interest" description="Disordered" evidence="4">
    <location>
        <begin position="79"/>
        <end position="111"/>
    </location>
</feature>
<gene>
    <name evidence="6" type="ORF">OKIOD_LOCUS14040</name>
</gene>
<keyword evidence="2" id="KW-0294">Fucose metabolism</keyword>
<keyword evidence="3" id="KW-0119">Carbohydrate metabolism</keyword>
<keyword evidence="1" id="KW-0808">Transferase</keyword>
<evidence type="ECO:0000313" key="7">
    <source>
        <dbReference type="Proteomes" id="UP001158576"/>
    </source>
</evidence>